<organism evidence="2 3">
    <name type="scientific">Enterovibrio norvegicus DSM 15893</name>
    <dbReference type="NCBI Taxonomy" id="1121869"/>
    <lineage>
        <taxon>Bacteria</taxon>
        <taxon>Pseudomonadati</taxon>
        <taxon>Pseudomonadota</taxon>
        <taxon>Gammaproteobacteria</taxon>
        <taxon>Vibrionales</taxon>
        <taxon>Vibrionaceae</taxon>
        <taxon>Enterovibrio</taxon>
    </lineage>
</organism>
<dbReference type="SMART" id="SM00754">
    <property type="entry name" value="CHRD"/>
    <property type="match status" value="3"/>
</dbReference>
<proteinExistence type="predicted"/>
<evidence type="ECO:0000313" key="2">
    <source>
        <dbReference type="EMBL" id="SFQ01867.1"/>
    </source>
</evidence>
<sequence length="392" mass="40637">MKYIAAAVALTALVACNDDDNNTVTPSSPDFTATKTYALMLTGQQAVPMNDSTRSGSSTIDVDESAKQLKATLDTSNFSDFTAAHIHAGDIGSTGAVVFPFGTPDSNGLASIDASDLTDEQFQTLLSGDWYINLHTSTVPSGEVRAQIVPDTTTIYTFEVDGSQEVPAVTTSASGDGYAEYNSENQTLNLRVNTEEIDDATAAHIHIGEVGSNGGVLVVLDQDATDAGVWTTPANTELDAATLATLNAGGYYTNFHTPGTPSGEIRGQITTNQQVLFTFPIDGSQEVPVVTTSAQGNGYALLNTETGALTLKAVTEGVSGATAAHIHNGVSGANGGVLVGLEQDSGDVNIWQTPANTVLDAGQQTTFIEGGNYVNVHTPANAAGEIRGQIIE</sequence>
<dbReference type="STRING" id="1121869.SAMN03084138_03817"/>
<dbReference type="GeneID" id="35873932"/>
<dbReference type="AlphaFoldDB" id="A0A1I5V3H5"/>
<dbReference type="Pfam" id="PF07452">
    <property type="entry name" value="CHRD"/>
    <property type="match status" value="3"/>
</dbReference>
<name>A0A1I5V3H5_9GAMM</name>
<reference evidence="2 3" key="1">
    <citation type="submission" date="2016-10" db="EMBL/GenBank/DDBJ databases">
        <authorList>
            <person name="de Groot N.N."/>
        </authorList>
    </citation>
    <scope>NUCLEOTIDE SEQUENCE [LARGE SCALE GENOMIC DNA]</scope>
    <source>
        <strain evidence="2 3">DSM 15893</strain>
    </source>
</reference>
<dbReference type="OrthoDB" id="9783299at2"/>
<feature type="domain" description="CHRD" evidence="1">
    <location>
        <begin position="152"/>
        <end position="274"/>
    </location>
</feature>
<evidence type="ECO:0000313" key="3">
    <source>
        <dbReference type="Proteomes" id="UP000182692"/>
    </source>
</evidence>
<protein>
    <submittedName>
        <fullName evidence="2">CHRD domain-containing protein</fullName>
    </submittedName>
</protein>
<dbReference type="PROSITE" id="PS51257">
    <property type="entry name" value="PROKAR_LIPOPROTEIN"/>
    <property type="match status" value="1"/>
</dbReference>
<evidence type="ECO:0000259" key="1">
    <source>
        <dbReference type="PROSITE" id="PS50933"/>
    </source>
</evidence>
<dbReference type="InterPro" id="IPR010895">
    <property type="entry name" value="CHRD"/>
</dbReference>
<dbReference type="Proteomes" id="UP000182692">
    <property type="component" value="Unassembled WGS sequence"/>
</dbReference>
<dbReference type="EMBL" id="FOWR01000035">
    <property type="protein sequence ID" value="SFQ01867.1"/>
    <property type="molecule type" value="Genomic_DNA"/>
</dbReference>
<dbReference type="RefSeq" id="WP_017015783.1">
    <property type="nucleotide sequence ID" value="NZ_FOWR01000035.1"/>
</dbReference>
<gene>
    <name evidence="2" type="ORF">SAMN03084138_03817</name>
</gene>
<dbReference type="PROSITE" id="PS50933">
    <property type="entry name" value="CHRD"/>
    <property type="match status" value="1"/>
</dbReference>
<accession>A0A1I5V3H5</accession>